<feature type="domain" description="Helicase ATP-binding" evidence="2">
    <location>
        <begin position="562"/>
        <end position="725"/>
    </location>
</feature>
<feature type="domain" description="Helicase C-terminal" evidence="3">
    <location>
        <begin position="835"/>
        <end position="997"/>
    </location>
</feature>
<dbReference type="PANTHER" id="PTHR10799">
    <property type="entry name" value="SNF2/RAD54 HELICASE FAMILY"/>
    <property type="match status" value="1"/>
</dbReference>
<name>A0A3B0CI81_9BACL</name>
<evidence type="ECO:0000313" key="5">
    <source>
        <dbReference type="Proteomes" id="UP000282311"/>
    </source>
</evidence>
<dbReference type="InterPro" id="IPR000330">
    <property type="entry name" value="SNF2_N"/>
</dbReference>
<keyword evidence="4" id="KW-0067">ATP-binding</keyword>
<dbReference type="GO" id="GO:0005524">
    <property type="term" value="F:ATP binding"/>
    <property type="evidence" value="ECO:0007669"/>
    <property type="project" value="InterPro"/>
</dbReference>
<accession>A0A3B0CI81</accession>
<dbReference type="OrthoDB" id="9760715at2"/>
<evidence type="ECO:0000313" key="4">
    <source>
        <dbReference type="EMBL" id="RKN84284.1"/>
    </source>
</evidence>
<protein>
    <submittedName>
        <fullName evidence="4">Helicase SNF</fullName>
    </submittedName>
</protein>
<dbReference type="PROSITE" id="PS51192">
    <property type="entry name" value="HELICASE_ATP_BIND_1"/>
    <property type="match status" value="1"/>
</dbReference>
<dbReference type="InterPro" id="IPR014001">
    <property type="entry name" value="Helicase_ATP-bd"/>
</dbReference>
<comment type="caution">
    <text evidence="4">The sequence shown here is derived from an EMBL/GenBank/DDBJ whole genome shotgun (WGS) entry which is preliminary data.</text>
</comment>
<dbReference type="GO" id="GO:0016787">
    <property type="term" value="F:hydrolase activity"/>
    <property type="evidence" value="ECO:0007669"/>
    <property type="project" value="UniProtKB-KW"/>
</dbReference>
<dbReference type="SMART" id="SM00487">
    <property type="entry name" value="DEXDc"/>
    <property type="match status" value="1"/>
</dbReference>
<evidence type="ECO:0000259" key="3">
    <source>
        <dbReference type="PROSITE" id="PS51194"/>
    </source>
</evidence>
<dbReference type="PROSITE" id="PS51194">
    <property type="entry name" value="HELICASE_CTER"/>
    <property type="match status" value="1"/>
</dbReference>
<dbReference type="CDD" id="cd18793">
    <property type="entry name" value="SF2_C_SNF"/>
    <property type="match status" value="1"/>
</dbReference>
<dbReference type="SMART" id="SM00490">
    <property type="entry name" value="HELICc"/>
    <property type="match status" value="1"/>
</dbReference>
<keyword evidence="5" id="KW-1185">Reference proteome</keyword>
<organism evidence="4 5">
    <name type="scientific">Paenibacillus ginsengarvi</name>
    <dbReference type="NCBI Taxonomy" id="400777"/>
    <lineage>
        <taxon>Bacteria</taxon>
        <taxon>Bacillati</taxon>
        <taxon>Bacillota</taxon>
        <taxon>Bacilli</taxon>
        <taxon>Bacillales</taxon>
        <taxon>Paenibacillaceae</taxon>
        <taxon>Paenibacillus</taxon>
    </lineage>
</organism>
<dbReference type="InterPro" id="IPR038718">
    <property type="entry name" value="SNF2-like_sf"/>
</dbReference>
<dbReference type="AlphaFoldDB" id="A0A3B0CI81"/>
<dbReference type="InterPro" id="IPR001650">
    <property type="entry name" value="Helicase_C-like"/>
</dbReference>
<sequence>MFVIIGVCRFLGRTRKDLFMSYPPAARSGGELRLTESVLKLFEGKPSLPSGTRPLFEHRKLLDVEFTITPYPYGFRKTMFAAELKLGPKRLYGVPKLRELLDSIERGKPYPLTRHFAYDPAEHTFRPEDDALLRLLARMVRDESLYAEASSPYTLQGHSRSRHYERMLPIPPVHWESFSRLASAAAQVTIELQSGTYSGISYSAEPLPLRFEFNRDDSDGYRLELAGYDQLEIMEPYGLVAAEGKLYMLPDEHCGRLVHLLHMVESSGQSSIRIAREQMEPFMETVIPGLLKLGHVAIAPAVADRIMQAPLRAKLYLDRVRDKLLAGLEFQYGDIVFDPLAENVHSRGEERILMRDRERESRILELMEQPDNAKTEGGYIYSGEEAEYDFLYHAVPELEKLLNVYATSAVKERIIPVNPEPKITVNVDERTEWLHIGFAIDGIREADIRGVLKALEERRRYYRMPSGALLPMEGESFQELVRFMNEVGVRSADVAGASVRLPAVRGLRLIDAGQPGSVVKLGKPLRQLLDSLRNPDPLEYELPDHLSGILRDYQKYGYGWMRTVAHYRFGGILADDMGLGKTVQSIAFLVSMLPDIRSRRQPALIVAPASLVYNWQNELHKFAPGVRAVIADGTKPEREKLIRDAGQADVIITSYPLLRKDIASYAGQEYHTLLLDEAQAFKNYTTQTAQAVKRLRADYRFALTGTPIENSLEELWSIFEAVFPGLFPARKAFGEMPRETIAKRIRPFMLRRVKGDVLKELPDKIETLQTSELLTEQKKLYLAYLAKLRHETVKHLNEESFYRNRIQILAGLTRLRQLCCHPALFVEGYTGSSGKFEQLLDIVEECRSSGRRALIFSQFTEMLSLIAREFGAAGIPFFYLDGQTPAAERVQLCSRFNEGEKEMFLISLKAGGTGLNLTGADTVILYDLWWNPAVEQQAADRAHRIGQKKVVHLIRLLSQGTVEEKMFELQQKKQNLIDEMIEPGHEALSSLTEQDIRELLSI</sequence>
<dbReference type="InterPro" id="IPR027417">
    <property type="entry name" value="P-loop_NTPase"/>
</dbReference>
<dbReference type="Gene3D" id="3.40.50.10810">
    <property type="entry name" value="Tandem AAA-ATPase domain"/>
    <property type="match status" value="1"/>
</dbReference>
<dbReference type="SUPFAM" id="SSF52540">
    <property type="entry name" value="P-loop containing nucleoside triphosphate hydrolases"/>
    <property type="match status" value="2"/>
</dbReference>
<dbReference type="Pfam" id="PF00271">
    <property type="entry name" value="Helicase_C"/>
    <property type="match status" value="1"/>
</dbReference>
<dbReference type="Gene3D" id="3.40.50.300">
    <property type="entry name" value="P-loop containing nucleotide triphosphate hydrolases"/>
    <property type="match status" value="1"/>
</dbReference>
<dbReference type="FunFam" id="3.40.50.300:FF:000533">
    <property type="entry name" value="Helicase, Snf2 family"/>
    <property type="match status" value="1"/>
</dbReference>
<dbReference type="GO" id="GO:0004386">
    <property type="term" value="F:helicase activity"/>
    <property type="evidence" value="ECO:0007669"/>
    <property type="project" value="UniProtKB-KW"/>
</dbReference>
<evidence type="ECO:0000259" key="2">
    <source>
        <dbReference type="PROSITE" id="PS51192"/>
    </source>
</evidence>
<reference evidence="4 5" key="1">
    <citation type="journal article" date="2007" name="Int. J. Syst. Evol. Microbiol.">
        <title>Paenibacillus ginsengarvi sp. nov., isolated from soil from ginseng cultivation.</title>
        <authorList>
            <person name="Yoon M.H."/>
            <person name="Ten L.N."/>
            <person name="Im W.T."/>
        </authorList>
    </citation>
    <scope>NUCLEOTIDE SEQUENCE [LARGE SCALE GENOMIC DNA]</scope>
    <source>
        <strain evidence="4 5">KCTC 13059</strain>
    </source>
</reference>
<dbReference type="Proteomes" id="UP000282311">
    <property type="component" value="Unassembled WGS sequence"/>
</dbReference>
<dbReference type="Pfam" id="PF08455">
    <property type="entry name" value="SNF2_assoc"/>
    <property type="match status" value="1"/>
</dbReference>
<evidence type="ECO:0000256" key="1">
    <source>
        <dbReference type="ARBA" id="ARBA00022801"/>
    </source>
</evidence>
<keyword evidence="1" id="KW-0378">Hydrolase</keyword>
<dbReference type="InterPro" id="IPR049730">
    <property type="entry name" value="SNF2/RAD54-like_C"/>
</dbReference>
<keyword evidence="4" id="KW-0547">Nucleotide-binding</keyword>
<keyword evidence="4" id="KW-0347">Helicase</keyword>
<proteinExistence type="predicted"/>
<dbReference type="Pfam" id="PF00176">
    <property type="entry name" value="SNF2-rel_dom"/>
    <property type="match status" value="1"/>
</dbReference>
<dbReference type="CDD" id="cd18012">
    <property type="entry name" value="DEXQc_arch_SWI2_SNF2"/>
    <property type="match status" value="1"/>
</dbReference>
<dbReference type="EMBL" id="RBAH01000009">
    <property type="protein sequence ID" value="RKN84284.1"/>
    <property type="molecule type" value="Genomic_DNA"/>
</dbReference>
<dbReference type="InterPro" id="IPR013663">
    <property type="entry name" value="Helicase_SWF/SNF/SWI_bac"/>
</dbReference>
<gene>
    <name evidence="4" type="ORF">D7M11_14905</name>
</gene>